<comment type="PTM">
    <text evidence="3">4'-phosphopantetheine is transferred from CoA to a specific serine of apo-ACP by AcpS. This modification is essential for activity because fatty acids are bound in thioester linkage to the sulfhydryl of the prosthetic group.</text>
</comment>
<evidence type="ECO:0000313" key="5">
    <source>
        <dbReference type="EMBL" id="AJT61579.1"/>
    </source>
</evidence>
<keyword evidence="5" id="KW-0614">Plasmid</keyword>
<comment type="caution">
    <text evidence="3">Lacks conserved residue(s) required for the propagation of feature annotation.</text>
</comment>
<comment type="similarity">
    <text evidence="3">Belongs to the acyl carrier protein (ACP) family.</text>
</comment>
<sequence>MENSSADVSNRIRAIIVEQLGVDPAHAVDDASLVDDLGADFLEVAQIVMMIQDEFNIELSDDVAKAVITVGDAIYVVTSKTKRVR</sequence>
<dbReference type="GO" id="GO:0009245">
    <property type="term" value="P:lipid A biosynthetic process"/>
    <property type="evidence" value="ECO:0007669"/>
    <property type="project" value="TreeGrafter"/>
</dbReference>
<dbReference type="GO" id="GO:0005829">
    <property type="term" value="C:cytosol"/>
    <property type="evidence" value="ECO:0007669"/>
    <property type="project" value="TreeGrafter"/>
</dbReference>
<dbReference type="GO" id="GO:0000035">
    <property type="term" value="F:acyl binding"/>
    <property type="evidence" value="ECO:0007669"/>
    <property type="project" value="TreeGrafter"/>
</dbReference>
<keyword evidence="3" id="KW-0963">Cytoplasm</keyword>
<keyword evidence="3" id="KW-0276">Fatty acid metabolism</keyword>
<dbReference type="Pfam" id="PF00550">
    <property type="entry name" value="PP-binding"/>
    <property type="match status" value="1"/>
</dbReference>
<dbReference type="GO" id="GO:0000036">
    <property type="term" value="F:acyl carrier activity"/>
    <property type="evidence" value="ECO:0007669"/>
    <property type="project" value="UniProtKB-UniRule"/>
</dbReference>
<dbReference type="InterPro" id="IPR036736">
    <property type="entry name" value="ACP-like_sf"/>
</dbReference>
<evidence type="ECO:0000256" key="3">
    <source>
        <dbReference type="HAMAP-Rule" id="MF_01217"/>
    </source>
</evidence>
<keyword evidence="3" id="KW-0444">Lipid biosynthesis</keyword>
<dbReference type="PROSITE" id="PS50075">
    <property type="entry name" value="CARRIER"/>
    <property type="match status" value="1"/>
</dbReference>
<comment type="pathway">
    <text evidence="3">Lipid metabolism; fatty acid biosynthesis.</text>
</comment>
<protein>
    <recommendedName>
        <fullName evidence="3">Acyl carrier protein</fullName>
        <shortName evidence="3">ACP</shortName>
    </recommendedName>
</protein>
<proteinExistence type="inferred from homology"/>
<evidence type="ECO:0000256" key="1">
    <source>
        <dbReference type="ARBA" id="ARBA00022450"/>
    </source>
</evidence>
<keyword evidence="3" id="KW-0275">Fatty acid biosynthesis</keyword>
<dbReference type="Gene3D" id="1.10.1200.10">
    <property type="entry name" value="ACP-like"/>
    <property type="match status" value="1"/>
</dbReference>
<dbReference type="PANTHER" id="PTHR20863">
    <property type="entry name" value="ACYL CARRIER PROTEIN"/>
    <property type="match status" value="1"/>
</dbReference>
<keyword evidence="2 3" id="KW-0597">Phosphoprotein</keyword>
<reference evidence="5" key="1">
    <citation type="journal article" date="2015" name="Proc. Natl. Acad. Sci. U.S.A.">
        <title>Rhizobial peptidase HrrP cleaves host-encoded signaling peptides and mediates symbiotic compatibility.</title>
        <authorList>
            <person name="Price P.A."/>
            <person name="Tanner H.R."/>
            <person name="Dillon B.A."/>
            <person name="Shabab M."/>
            <person name="Walker G.C."/>
            <person name="Griffitts J.S."/>
        </authorList>
    </citation>
    <scope>NUCLEOTIDE SEQUENCE</scope>
    <source>
        <strain evidence="5">USDA1963</strain>
        <plasmid evidence="5">pHRB800</plasmid>
    </source>
</reference>
<organism evidence="5">
    <name type="scientific">Rhizobium meliloti</name>
    <name type="common">Ensifer meliloti</name>
    <name type="synonym">Sinorhizobium meliloti</name>
    <dbReference type="NCBI Taxonomy" id="382"/>
    <lineage>
        <taxon>Bacteria</taxon>
        <taxon>Pseudomonadati</taxon>
        <taxon>Pseudomonadota</taxon>
        <taxon>Alphaproteobacteria</taxon>
        <taxon>Hyphomicrobiales</taxon>
        <taxon>Rhizobiaceae</taxon>
        <taxon>Sinorhizobium/Ensifer group</taxon>
        <taxon>Sinorhizobium</taxon>
    </lineage>
</organism>
<dbReference type="PANTHER" id="PTHR20863:SF76">
    <property type="entry name" value="CARRIER DOMAIN-CONTAINING PROTEIN"/>
    <property type="match status" value="1"/>
</dbReference>
<dbReference type="InterPro" id="IPR009081">
    <property type="entry name" value="PP-bd_ACP"/>
</dbReference>
<feature type="domain" description="Carrier" evidence="4">
    <location>
        <begin position="6"/>
        <end position="81"/>
    </location>
</feature>
<dbReference type="UniPathway" id="UPA00094"/>
<dbReference type="HAMAP" id="MF_01217">
    <property type="entry name" value="Acyl_carrier"/>
    <property type="match status" value="1"/>
</dbReference>
<accession>A0A0D4DCB8</accession>
<evidence type="ECO:0000256" key="2">
    <source>
        <dbReference type="ARBA" id="ARBA00022553"/>
    </source>
</evidence>
<dbReference type="EMBL" id="CP011000">
    <property type="protein sequence ID" value="AJT61579.1"/>
    <property type="molecule type" value="Genomic_DNA"/>
</dbReference>
<dbReference type="SUPFAM" id="SSF47336">
    <property type="entry name" value="ACP-like"/>
    <property type="match status" value="1"/>
</dbReference>
<name>A0A0D4DCB8_RHIML</name>
<dbReference type="AlphaFoldDB" id="A0A0D4DCB8"/>
<geneLocation type="plasmid" evidence="5">
    <name>pHRB800</name>
</geneLocation>
<evidence type="ECO:0000259" key="4">
    <source>
        <dbReference type="PROSITE" id="PS50075"/>
    </source>
</evidence>
<keyword evidence="3" id="KW-0443">Lipid metabolism</keyword>
<dbReference type="InterPro" id="IPR003231">
    <property type="entry name" value="ACP"/>
</dbReference>
<comment type="function">
    <text evidence="3">Carrier of the growing fatty acid chain in fatty acid biosynthesis.</text>
</comment>
<comment type="subcellular location">
    <subcellularLocation>
        <location evidence="3">Cytoplasm</location>
    </subcellularLocation>
</comment>
<gene>
    <name evidence="3" type="primary">acpP</name>
</gene>
<dbReference type="GO" id="GO:0016020">
    <property type="term" value="C:membrane"/>
    <property type="evidence" value="ECO:0007669"/>
    <property type="project" value="GOC"/>
</dbReference>
<keyword evidence="1 3" id="KW-0596">Phosphopantetheine</keyword>
<dbReference type="RefSeq" id="WP_172682346.1">
    <property type="nucleotide sequence ID" value="NZ_CP011000.1"/>
</dbReference>
<dbReference type="NCBIfam" id="NF002148">
    <property type="entry name" value="PRK00982.1-2"/>
    <property type="match status" value="1"/>
</dbReference>